<evidence type="ECO:0000313" key="1">
    <source>
        <dbReference type="EMBL" id="WWD05669.1"/>
    </source>
</evidence>
<organism evidence="1 2">
    <name type="scientific">Kwoniella europaea PYCC6329</name>
    <dbReference type="NCBI Taxonomy" id="1423913"/>
    <lineage>
        <taxon>Eukaryota</taxon>
        <taxon>Fungi</taxon>
        <taxon>Dikarya</taxon>
        <taxon>Basidiomycota</taxon>
        <taxon>Agaricomycotina</taxon>
        <taxon>Tremellomycetes</taxon>
        <taxon>Tremellales</taxon>
        <taxon>Cryptococcaceae</taxon>
        <taxon>Kwoniella</taxon>
    </lineage>
</organism>
<accession>A0AAX4KI14</accession>
<name>A0AAX4KI14_9TREE</name>
<gene>
    <name evidence="1" type="ORF">V865_003750</name>
</gene>
<dbReference type="AlphaFoldDB" id="A0AAX4KI14"/>
<dbReference type="Proteomes" id="UP001358614">
    <property type="component" value="Chromosome 1"/>
</dbReference>
<sequence length="197" mass="22436">MIRFMKHSLDSRSGANSSLLGKLLKKKENGMGTMKGLEESVKEGEGWKIKGNLAGKNGKHEQAIRHYLEGLITICPYTSSDTSMNYEKAYKSDLVKLEQALLNNIITISLSHSSKSGPKRIMFDNIARVTCEVMLEFRYLTVTNLRKTFQRLAQLDEREHGVSGKQSINSFMADLFRGKEGDEWAHRRCIREHVCHE</sequence>
<dbReference type="EMBL" id="CP144089">
    <property type="protein sequence ID" value="WWD05669.1"/>
    <property type="molecule type" value="Genomic_DNA"/>
</dbReference>
<dbReference type="RefSeq" id="XP_066083636.1">
    <property type="nucleotide sequence ID" value="XM_066227539.1"/>
</dbReference>
<proteinExistence type="predicted"/>
<protein>
    <submittedName>
        <fullName evidence="1">Uncharacterized protein</fullName>
    </submittedName>
</protein>
<dbReference type="KEGG" id="ker:91102553"/>
<reference evidence="1 2" key="1">
    <citation type="submission" date="2024-01" db="EMBL/GenBank/DDBJ databases">
        <title>Comparative genomics of Cryptococcus and Kwoniella reveals pathogenesis evolution and contrasting modes of karyotype evolution via chromosome fusion or intercentromeric recombination.</title>
        <authorList>
            <person name="Coelho M.A."/>
            <person name="David-Palma M."/>
            <person name="Shea T."/>
            <person name="Bowers K."/>
            <person name="McGinley-Smith S."/>
            <person name="Mohammad A.W."/>
            <person name="Gnirke A."/>
            <person name="Yurkov A.M."/>
            <person name="Nowrousian M."/>
            <person name="Sun S."/>
            <person name="Cuomo C.A."/>
            <person name="Heitman J."/>
        </authorList>
    </citation>
    <scope>NUCLEOTIDE SEQUENCE [LARGE SCALE GENOMIC DNA]</scope>
    <source>
        <strain evidence="1 2">PYCC6329</strain>
    </source>
</reference>
<dbReference type="GeneID" id="91102553"/>
<evidence type="ECO:0000313" key="2">
    <source>
        <dbReference type="Proteomes" id="UP001358614"/>
    </source>
</evidence>
<keyword evidence="2" id="KW-1185">Reference proteome</keyword>